<keyword evidence="3" id="KW-1185">Reference proteome</keyword>
<dbReference type="AlphaFoldDB" id="A0AAW6TZZ2"/>
<organism evidence="2 3">
    <name type="scientific">Anaerobaca lacustris</name>
    <dbReference type="NCBI Taxonomy" id="3044600"/>
    <lineage>
        <taxon>Bacteria</taxon>
        <taxon>Pseudomonadati</taxon>
        <taxon>Planctomycetota</taxon>
        <taxon>Phycisphaerae</taxon>
        <taxon>Sedimentisphaerales</taxon>
        <taxon>Anaerobacaceae</taxon>
        <taxon>Anaerobaca</taxon>
    </lineage>
</organism>
<dbReference type="PANTHER" id="PTHR30203">
    <property type="entry name" value="OUTER MEMBRANE CATION EFFLUX PROTEIN"/>
    <property type="match status" value="1"/>
</dbReference>
<dbReference type="InterPro" id="IPR010131">
    <property type="entry name" value="MdtP/NodT-like"/>
</dbReference>
<dbReference type="PROSITE" id="PS51257">
    <property type="entry name" value="PROKAR_LIPOPROTEIN"/>
    <property type="match status" value="1"/>
</dbReference>
<dbReference type="GO" id="GO:0015562">
    <property type="term" value="F:efflux transmembrane transporter activity"/>
    <property type="evidence" value="ECO:0007669"/>
    <property type="project" value="InterPro"/>
</dbReference>
<dbReference type="RefSeq" id="WP_349246615.1">
    <property type="nucleotide sequence ID" value="NZ_JASCXX010000030.1"/>
</dbReference>
<dbReference type="SUPFAM" id="SSF56954">
    <property type="entry name" value="Outer membrane efflux proteins (OEP)"/>
    <property type="match status" value="1"/>
</dbReference>
<feature type="coiled-coil region" evidence="1">
    <location>
        <begin position="426"/>
        <end position="453"/>
    </location>
</feature>
<feature type="coiled-coil region" evidence="1">
    <location>
        <begin position="234"/>
        <end position="261"/>
    </location>
</feature>
<evidence type="ECO:0000256" key="1">
    <source>
        <dbReference type="SAM" id="Coils"/>
    </source>
</evidence>
<accession>A0AAW6TZZ2</accession>
<comment type="caution">
    <text evidence="2">The sequence shown here is derived from an EMBL/GenBank/DDBJ whole genome shotgun (WGS) entry which is preliminary data.</text>
</comment>
<evidence type="ECO:0000313" key="3">
    <source>
        <dbReference type="Proteomes" id="UP001431776"/>
    </source>
</evidence>
<keyword evidence="1" id="KW-0175">Coiled coil</keyword>
<dbReference type="PANTHER" id="PTHR30203:SF33">
    <property type="entry name" value="BLR4455 PROTEIN"/>
    <property type="match status" value="1"/>
</dbReference>
<protein>
    <submittedName>
        <fullName evidence="2">TolC family protein</fullName>
    </submittedName>
</protein>
<dbReference type="EMBL" id="JASCXX010000030">
    <property type="protein sequence ID" value="MDI6451207.1"/>
    <property type="molecule type" value="Genomic_DNA"/>
</dbReference>
<evidence type="ECO:0000313" key="2">
    <source>
        <dbReference type="EMBL" id="MDI6451207.1"/>
    </source>
</evidence>
<sequence length="544" mass="60649">MTVFRDRCWMVRSIPCLMFVVLLVGCGPKNYKQDADERVYSILDRQWEPEFGTQANYRVGDVERSPVDVQADKRISSSGVLTLPEAVAIATAHNREYQTQKELLYTSALDQRLVRHQFETSLFGGAGLFYSGDGTDEAVELSANVGFNRLLTTGTQITAALATAWTEVLLGPRETGLSSIFAASVTHPLLRGSDPAIVLEGLTQAKRDTLYQIRAFNRFRKTFVVWVVTQYFEALELQGRVRNAEAQVAALERLRDQARNLASVGRLPVIEVDRLQEEVLLMREVQIVAQQEYERFLDQFKIALGMAPTEDFRLDAEAMRSLAESGLAEPTFAEREAIDTALYHRLDVANAADAVLDAQRHVHVAADRLRADLRLGGTVALDTDGGKRGTAGAVLDLPLDRVAEQTAYRKALIALNQRQRDYDLTADTVRLEVRQAHRKLREAAQRYRTLVEARDLAQSRVEKTYALLGYGRTSSRRVLSAQQDLHAVNNALADALTDYAVATLNFYRDTGVLQVRPDGMWEKGPHAIGIARQVSVAEDTATPQ</sequence>
<proteinExistence type="predicted"/>
<dbReference type="Proteomes" id="UP001431776">
    <property type="component" value="Unassembled WGS sequence"/>
</dbReference>
<name>A0AAW6TZZ2_9BACT</name>
<reference evidence="2" key="1">
    <citation type="submission" date="2023-05" db="EMBL/GenBank/DDBJ databases">
        <title>Anaerotaeda fermentans gen. nov., sp. nov., a novel anaerobic planctomycete of the new family within the order Sedimentisphaerales isolated from Taman Peninsula, Russia.</title>
        <authorList>
            <person name="Khomyakova M.A."/>
            <person name="Merkel A.Y."/>
            <person name="Slobodkin A.I."/>
        </authorList>
    </citation>
    <scope>NUCLEOTIDE SEQUENCE</scope>
    <source>
        <strain evidence="2">M17dextr</strain>
    </source>
</reference>
<dbReference type="Gene3D" id="1.20.1600.10">
    <property type="entry name" value="Outer membrane efflux proteins (OEP)"/>
    <property type="match status" value="1"/>
</dbReference>
<gene>
    <name evidence="2" type="ORF">QJ522_19245</name>
</gene>